<gene>
    <name evidence="3" type="ORF">GCM10010357_62300</name>
</gene>
<feature type="signal peptide" evidence="1">
    <location>
        <begin position="1"/>
        <end position="29"/>
    </location>
</feature>
<dbReference type="RefSeq" id="WP_344031546.1">
    <property type="nucleotide sequence ID" value="NZ_BAAABX010000068.1"/>
</dbReference>
<dbReference type="InterPro" id="IPR000772">
    <property type="entry name" value="Ricin_B_lectin"/>
</dbReference>
<organism evidence="3 4">
    <name type="scientific">Streptomyces luteireticuli</name>
    <dbReference type="NCBI Taxonomy" id="173858"/>
    <lineage>
        <taxon>Bacteria</taxon>
        <taxon>Bacillati</taxon>
        <taxon>Actinomycetota</taxon>
        <taxon>Actinomycetes</taxon>
        <taxon>Kitasatosporales</taxon>
        <taxon>Streptomycetaceae</taxon>
        <taxon>Streptomyces</taxon>
    </lineage>
</organism>
<evidence type="ECO:0000313" key="3">
    <source>
        <dbReference type="EMBL" id="GAA0432245.1"/>
    </source>
</evidence>
<dbReference type="InterPro" id="IPR035992">
    <property type="entry name" value="Ricin_B-like_lectins"/>
</dbReference>
<evidence type="ECO:0000259" key="2">
    <source>
        <dbReference type="SMART" id="SM00458"/>
    </source>
</evidence>
<dbReference type="SMART" id="SM00458">
    <property type="entry name" value="RICIN"/>
    <property type="match status" value="1"/>
</dbReference>
<comment type="caution">
    <text evidence="3">The sequence shown here is derived from an EMBL/GenBank/DDBJ whole genome shotgun (WGS) entry which is preliminary data.</text>
</comment>
<dbReference type="Proteomes" id="UP001500879">
    <property type="component" value="Unassembled WGS sequence"/>
</dbReference>
<keyword evidence="4" id="KW-1185">Reference proteome</keyword>
<dbReference type="Gene3D" id="2.80.10.50">
    <property type="match status" value="3"/>
</dbReference>
<reference evidence="3 4" key="1">
    <citation type="journal article" date="2019" name="Int. J. Syst. Evol. Microbiol.">
        <title>The Global Catalogue of Microorganisms (GCM) 10K type strain sequencing project: providing services to taxonomists for standard genome sequencing and annotation.</title>
        <authorList>
            <consortium name="The Broad Institute Genomics Platform"/>
            <consortium name="The Broad Institute Genome Sequencing Center for Infectious Disease"/>
            <person name="Wu L."/>
            <person name="Ma J."/>
        </authorList>
    </citation>
    <scope>NUCLEOTIDE SEQUENCE [LARGE SCALE GENOMIC DNA]</scope>
    <source>
        <strain evidence="3 4">JCM 4788</strain>
    </source>
</reference>
<protein>
    <recommendedName>
        <fullName evidence="2">Ricin B lectin domain-containing protein</fullName>
    </recommendedName>
</protein>
<proteinExistence type="predicted"/>
<dbReference type="EMBL" id="BAAABX010000068">
    <property type="protein sequence ID" value="GAA0432245.1"/>
    <property type="molecule type" value="Genomic_DNA"/>
</dbReference>
<dbReference type="SUPFAM" id="SSF50370">
    <property type="entry name" value="Ricin B-like lectins"/>
    <property type="match status" value="1"/>
</dbReference>
<evidence type="ECO:0000256" key="1">
    <source>
        <dbReference type="SAM" id="SignalP"/>
    </source>
</evidence>
<keyword evidence="1" id="KW-0732">Signal</keyword>
<sequence length="172" mass="18724">MRGLAKLAVFAAVPAAALALMGTAGSAAAAAGAQAGAYYVKNTETKKCLEIENSRFANGARAQQWDCKGQAGAKWERTWEKGGYFELRPAKAPKMCLEVADSSKSNGARVQLWTCTGKHDTQLWSWDNNRLKNKNSGKVLEVEKGDVRNGVPIRQWDYSGHLYQAWGTLSAD</sequence>
<feature type="domain" description="Ricin B lectin" evidence="2">
    <location>
        <begin position="35"/>
        <end position="169"/>
    </location>
</feature>
<feature type="chain" id="PRO_5046061243" description="Ricin B lectin domain-containing protein" evidence="1">
    <location>
        <begin position="30"/>
        <end position="172"/>
    </location>
</feature>
<accession>A0ABN0Z3Z1</accession>
<name>A0ABN0Z3Z1_9ACTN</name>
<dbReference type="PROSITE" id="PS50231">
    <property type="entry name" value="RICIN_B_LECTIN"/>
    <property type="match status" value="1"/>
</dbReference>
<dbReference type="CDD" id="cd00161">
    <property type="entry name" value="beta-trefoil_Ricin-like"/>
    <property type="match status" value="1"/>
</dbReference>
<evidence type="ECO:0000313" key="4">
    <source>
        <dbReference type="Proteomes" id="UP001500879"/>
    </source>
</evidence>
<dbReference type="Pfam" id="PF00652">
    <property type="entry name" value="Ricin_B_lectin"/>
    <property type="match status" value="1"/>
</dbReference>